<evidence type="ECO:0000256" key="4">
    <source>
        <dbReference type="ARBA" id="ARBA00022692"/>
    </source>
</evidence>
<feature type="domain" description="Type II secretion system protein GspF" evidence="8">
    <location>
        <begin position="216"/>
        <end position="335"/>
    </location>
</feature>
<evidence type="ECO:0000256" key="6">
    <source>
        <dbReference type="ARBA" id="ARBA00023136"/>
    </source>
</evidence>
<dbReference type="EMBL" id="CP036275">
    <property type="protein sequence ID" value="QDU39974.1"/>
    <property type="molecule type" value="Genomic_DNA"/>
</dbReference>
<sequence length="349" mass="37876">MAEAHSLTATDLAQLNDELAAAVRAGIPLDLGLHGAAQRAPARLRKLTAQLSDDIARGKSLVEALEAHKASIPPVYRAIIEAGTVSGRLDEALADVSQDAAATDNIRAELRRSLIYPCVVAALAYGLFVLLLNLFVPHLLHTYEMFRFGDPGWLRFLARARETLGVWGPLVPLVAAGLLLVLLWATRRGGAILGQPAARWIPGYATAVRDARVARFCHLLAMLIEHDVPMPQSVRLAADATGDRRLIKTARTIADRIEAGGQIEAADANRSLPPFVLWMLQSADRNRSLALSLRQAADTYRQRAVYRCNLLQKVLPSLLVVAIAGSATILYALAVFGPMSALWYQMGME</sequence>
<dbReference type="RefSeq" id="WP_145371102.1">
    <property type="nucleotide sequence ID" value="NZ_CP036275.1"/>
</dbReference>
<dbReference type="GO" id="GO:0005886">
    <property type="term" value="C:plasma membrane"/>
    <property type="evidence" value="ECO:0007669"/>
    <property type="project" value="UniProtKB-SubCell"/>
</dbReference>
<evidence type="ECO:0000313" key="10">
    <source>
        <dbReference type="Proteomes" id="UP000320496"/>
    </source>
</evidence>
<evidence type="ECO:0000259" key="8">
    <source>
        <dbReference type="Pfam" id="PF00482"/>
    </source>
</evidence>
<dbReference type="PANTHER" id="PTHR30012:SF0">
    <property type="entry name" value="TYPE II SECRETION SYSTEM PROTEIN F-RELATED"/>
    <property type="match status" value="1"/>
</dbReference>
<protein>
    <submittedName>
        <fullName evidence="9">Type II secretion system protein F</fullName>
    </submittedName>
</protein>
<dbReference type="PANTHER" id="PTHR30012">
    <property type="entry name" value="GENERAL SECRETION PATHWAY PROTEIN"/>
    <property type="match status" value="1"/>
</dbReference>
<evidence type="ECO:0000256" key="7">
    <source>
        <dbReference type="SAM" id="Phobius"/>
    </source>
</evidence>
<keyword evidence="10" id="KW-1185">Reference proteome</keyword>
<feature type="transmembrane region" description="Helical" evidence="7">
    <location>
        <begin position="114"/>
        <end position="136"/>
    </location>
</feature>
<gene>
    <name evidence="9" type="primary">epsF_5</name>
    <name evidence="9" type="ORF">Mal4_43280</name>
</gene>
<feature type="transmembrane region" description="Helical" evidence="7">
    <location>
        <begin position="164"/>
        <end position="185"/>
    </location>
</feature>
<evidence type="ECO:0000256" key="3">
    <source>
        <dbReference type="ARBA" id="ARBA00022475"/>
    </source>
</evidence>
<dbReference type="InterPro" id="IPR003004">
    <property type="entry name" value="GspF/PilC"/>
</dbReference>
<proteinExistence type="inferred from homology"/>
<dbReference type="InterPro" id="IPR042094">
    <property type="entry name" value="T2SS_GspF_sf"/>
</dbReference>
<evidence type="ECO:0000256" key="2">
    <source>
        <dbReference type="ARBA" id="ARBA00005745"/>
    </source>
</evidence>
<evidence type="ECO:0000256" key="1">
    <source>
        <dbReference type="ARBA" id="ARBA00004651"/>
    </source>
</evidence>
<name>A0A517ZBV4_9PLAN</name>
<organism evidence="9 10">
    <name type="scientific">Maioricimonas rarisocia</name>
    <dbReference type="NCBI Taxonomy" id="2528026"/>
    <lineage>
        <taxon>Bacteria</taxon>
        <taxon>Pseudomonadati</taxon>
        <taxon>Planctomycetota</taxon>
        <taxon>Planctomycetia</taxon>
        <taxon>Planctomycetales</taxon>
        <taxon>Planctomycetaceae</taxon>
        <taxon>Maioricimonas</taxon>
    </lineage>
</organism>
<dbReference type="PRINTS" id="PR00812">
    <property type="entry name" value="BCTERIALGSPF"/>
</dbReference>
<dbReference type="InterPro" id="IPR018076">
    <property type="entry name" value="T2SS_GspF_dom"/>
</dbReference>
<dbReference type="AlphaFoldDB" id="A0A517ZBV4"/>
<dbReference type="Pfam" id="PF00482">
    <property type="entry name" value="T2SSF"/>
    <property type="match status" value="2"/>
</dbReference>
<dbReference type="Gene3D" id="1.20.81.30">
    <property type="entry name" value="Type II secretion system (T2SS), domain F"/>
    <property type="match status" value="2"/>
</dbReference>
<keyword evidence="5 7" id="KW-1133">Transmembrane helix</keyword>
<accession>A0A517ZBV4</accession>
<comment type="similarity">
    <text evidence="2">Belongs to the GSP F family.</text>
</comment>
<feature type="transmembrane region" description="Helical" evidence="7">
    <location>
        <begin position="317"/>
        <end position="344"/>
    </location>
</feature>
<evidence type="ECO:0000313" key="9">
    <source>
        <dbReference type="EMBL" id="QDU39974.1"/>
    </source>
</evidence>
<feature type="domain" description="Type II secretion system protein GspF" evidence="8">
    <location>
        <begin position="18"/>
        <end position="137"/>
    </location>
</feature>
<keyword evidence="6 7" id="KW-0472">Membrane</keyword>
<dbReference type="Proteomes" id="UP000320496">
    <property type="component" value="Chromosome"/>
</dbReference>
<dbReference type="OrthoDB" id="239459at2"/>
<keyword evidence="4 7" id="KW-0812">Transmembrane</keyword>
<comment type="subcellular location">
    <subcellularLocation>
        <location evidence="1">Cell membrane</location>
        <topology evidence="1">Multi-pass membrane protein</topology>
    </subcellularLocation>
</comment>
<evidence type="ECO:0000256" key="5">
    <source>
        <dbReference type="ARBA" id="ARBA00022989"/>
    </source>
</evidence>
<reference evidence="9 10" key="1">
    <citation type="submission" date="2019-02" db="EMBL/GenBank/DDBJ databases">
        <title>Deep-cultivation of Planctomycetes and their phenomic and genomic characterization uncovers novel biology.</title>
        <authorList>
            <person name="Wiegand S."/>
            <person name="Jogler M."/>
            <person name="Boedeker C."/>
            <person name="Pinto D."/>
            <person name="Vollmers J."/>
            <person name="Rivas-Marin E."/>
            <person name="Kohn T."/>
            <person name="Peeters S.H."/>
            <person name="Heuer A."/>
            <person name="Rast P."/>
            <person name="Oberbeckmann S."/>
            <person name="Bunk B."/>
            <person name="Jeske O."/>
            <person name="Meyerdierks A."/>
            <person name="Storesund J.E."/>
            <person name="Kallscheuer N."/>
            <person name="Luecker S."/>
            <person name="Lage O.M."/>
            <person name="Pohl T."/>
            <person name="Merkel B.J."/>
            <person name="Hornburger P."/>
            <person name="Mueller R.-W."/>
            <person name="Bruemmer F."/>
            <person name="Labrenz M."/>
            <person name="Spormann A.M."/>
            <person name="Op den Camp H."/>
            <person name="Overmann J."/>
            <person name="Amann R."/>
            <person name="Jetten M.S.M."/>
            <person name="Mascher T."/>
            <person name="Medema M.H."/>
            <person name="Devos D.P."/>
            <person name="Kaster A.-K."/>
            <person name="Ovreas L."/>
            <person name="Rohde M."/>
            <person name="Galperin M.Y."/>
            <person name="Jogler C."/>
        </authorList>
    </citation>
    <scope>NUCLEOTIDE SEQUENCE [LARGE SCALE GENOMIC DNA]</scope>
    <source>
        <strain evidence="9 10">Mal4</strain>
    </source>
</reference>
<dbReference type="KEGG" id="mri:Mal4_43280"/>
<keyword evidence="3" id="KW-1003">Cell membrane</keyword>